<dbReference type="GO" id="GO:0003680">
    <property type="term" value="F:minor groove of adenine-thymine-rich DNA binding"/>
    <property type="evidence" value="ECO:0007669"/>
    <property type="project" value="TreeGrafter"/>
</dbReference>
<dbReference type="GO" id="GO:0000976">
    <property type="term" value="F:transcription cis-regulatory region binding"/>
    <property type="evidence" value="ECO:0007669"/>
    <property type="project" value="TreeGrafter"/>
</dbReference>
<evidence type="ECO:0000313" key="7">
    <source>
        <dbReference type="EMBL" id="PAU96261.1"/>
    </source>
</evidence>
<comment type="subcellular location">
    <subcellularLocation>
        <location evidence="1">Cytoplasm</location>
        <location evidence="1">Nucleoid</location>
    </subcellularLocation>
</comment>
<keyword evidence="4" id="KW-0238">DNA-binding</keyword>
<dbReference type="GO" id="GO:0001217">
    <property type="term" value="F:DNA-binding transcription repressor activity"/>
    <property type="evidence" value="ECO:0007669"/>
    <property type="project" value="TreeGrafter"/>
</dbReference>
<protein>
    <recommendedName>
        <fullName evidence="6">DNA-binding protein H-NS-like C-terminal domain-containing protein</fullName>
    </recommendedName>
</protein>
<evidence type="ECO:0000256" key="3">
    <source>
        <dbReference type="ARBA" id="ARBA00022490"/>
    </source>
</evidence>
<reference evidence="7 8" key="1">
    <citation type="submission" date="2017-09" db="EMBL/GenBank/DDBJ databases">
        <title>Paracoccus alkalisoli sp. nov., isolated from saline alkaline soil.</title>
        <authorList>
            <person name="Dong X."/>
            <person name="Zhang G."/>
        </authorList>
    </citation>
    <scope>NUCLEOTIDE SEQUENCE [LARGE SCALE GENOMIC DNA]</scope>
    <source>
        <strain evidence="7 8">WN007</strain>
    </source>
</reference>
<dbReference type="Pfam" id="PF00816">
    <property type="entry name" value="Histone_HNS"/>
    <property type="match status" value="1"/>
</dbReference>
<dbReference type="Proteomes" id="UP000218023">
    <property type="component" value="Unassembled WGS sequence"/>
</dbReference>
<evidence type="ECO:0000313" key="8">
    <source>
        <dbReference type="Proteomes" id="UP000218023"/>
    </source>
</evidence>
<dbReference type="SUPFAM" id="SSF81273">
    <property type="entry name" value="H-NS histone-like proteins"/>
    <property type="match status" value="1"/>
</dbReference>
<evidence type="ECO:0000259" key="6">
    <source>
        <dbReference type="SMART" id="SM00528"/>
    </source>
</evidence>
<evidence type="ECO:0000256" key="5">
    <source>
        <dbReference type="SAM" id="MobiDB-lite"/>
    </source>
</evidence>
<comment type="similarity">
    <text evidence="2">Belongs to the histone-like protein H-NS family.</text>
</comment>
<dbReference type="PANTHER" id="PTHR38097:SF2">
    <property type="entry name" value="DNA-BINDING PROTEIN STPA"/>
    <property type="match status" value="1"/>
</dbReference>
<gene>
    <name evidence="7" type="ORF">CK240_14715</name>
</gene>
<organism evidence="7 8">
    <name type="scientific">Paracoccus salipaludis</name>
    <dbReference type="NCBI Taxonomy" id="2032623"/>
    <lineage>
        <taxon>Bacteria</taxon>
        <taxon>Pseudomonadati</taxon>
        <taxon>Pseudomonadota</taxon>
        <taxon>Alphaproteobacteria</taxon>
        <taxon>Rhodobacterales</taxon>
        <taxon>Paracoccaceae</taxon>
        <taxon>Paracoccus</taxon>
    </lineage>
</organism>
<name>A0A2A2GFI6_9RHOB</name>
<evidence type="ECO:0000256" key="4">
    <source>
        <dbReference type="ARBA" id="ARBA00023125"/>
    </source>
</evidence>
<feature type="compositionally biased region" description="Basic and acidic residues" evidence="5">
    <location>
        <begin position="46"/>
        <end position="56"/>
    </location>
</feature>
<accession>A0A2A2GFI6</accession>
<evidence type="ECO:0000256" key="1">
    <source>
        <dbReference type="ARBA" id="ARBA00004453"/>
    </source>
</evidence>
<sequence>MLERMSLDELKNLRKKLDRAIASYETRKRQQALSALEQAARDHGFRLSELMSDRQSGKSKSRAGDAGPDAAPAYVNPENPEQTWSGRGRRPRWVNDALEAGRTLDDLAA</sequence>
<keyword evidence="3" id="KW-0963">Cytoplasm</keyword>
<dbReference type="PANTHER" id="PTHR38097">
    <property type="match status" value="1"/>
</dbReference>
<dbReference type="GO" id="GO:0032993">
    <property type="term" value="C:protein-DNA complex"/>
    <property type="evidence" value="ECO:0007669"/>
    <property type="project" value="TreeGrafter"/>
</dbReference>
<feature type="domain" description="DNA-binding protein H-NS-like C-terminal" evidence="6">
    <location>
        <begin position="58"/>
        <end position="109"/>
    </location>
</feature>
<dbReference type="InterPro" id="IPR027444">
    <property type="entry name" value="H-NS_C_dom"/>
</dbReference>
<dbReference type="Gene3D" id="4.10.430.10">
    <property type="entry name" value="Histone-like protein H-NS, C-terminal domain"/>
    <property type="match status" value="1"/>
</dbReference>
<dbReference type="GO" id="GO:0009295">
    <property type="term" value="C:nucleoid"/>
    <property type="evidence" value="ECO:0007669"/>
    <property type="project" value="UniProtKB-SubCell"/>
</dbReference>
<feature type="region of interest" description="Disordered" evidence="5">
    <location>
        <begin position="46"/>
        <end position="92"/>
    </location>
</feature>
<dbReference type="GO" id="GO:0005829">
    <property type="term" value="C:cytosol"/>
    <property type="evidence" value="ECO:0007669"/>
    <property type="project" value="TreeGrafter"/>
</dbReference>
<evidence type="ECO:0000256" key="2">
    <source>
        <dbReference type="ARBA" id="ARBA00010610"/>
    </source>
</evidence>
<keyword evidence="8" id="KW-1185">Reference proteome</keyword>
<dbReference type="AlphaFoldDB" id="A0A2A2GFI6"/>
<feature type="compositionally biased region" description="Low complexity" evidence="5">
    <location>
        <begin position="64"/>
        <end position="73"/>
    </location>
</feature>
<proteinExistence type="inferred from homology"/>
<dbReference type="EMBL" id="NSJZ01000017">
    <property type="protein sequence ID" value="PAU96261.1"/>
    <property type="molecule type" value="Genomic_DNA"/>
</dbReference>
<dbReference type="GO" id="GO:0003681">
    <property type="term" value="F:bent DNA binding"/>
    <property type="evidence" value="ECO:0007669"/>
    <property type="project" value="TreeGrafter"/>
</dbReference>
<dbReference type="InterPro" id="IPR037150">
    <property type="entry name" value="H-NS_C_dom_sf"/>
</dbReference>
<dbReference type="OrthoDB" id="5297879at2"/>
<dbReference type="SMART" id="SM00528">
    <property type="entry name" value="HNS"/>
    <property type="match status" value="1"/>
</dbReference>
<comment type="caution">
    <text evidence="7">The sequence shown here is derived from an EMBL/GenBank/DDBJ whole genome shotgun (WGS) entry which is preliminary data.</text>
</comment>